<dbReference type="AlphaFoldDB" id="A0A1X0R1X1"/>
<reference evidence="3" key="1">
    <citation type="journal article" date="2016" name="Proc. Natl. Acad. Sci. U.S.A.">
        <title>Lipid metabolic changes in an early divergent fungus govern the establishment of a mutualistic symbiosis with endobacteria.</title>
        <authorList>
            <person name="Lastovetsky O.A."/>
            <person name="Gaspar M.L."/>
            <person name="Mondo S.J."/>
            <person name="LaButti K.M."/>
            <person name="Sandor L."/>
            <person name="Grigoriev I.V."/>
            <person name="Henry S.A."/>
            <person name="Pawlowska T.E."/>
        </authorList>
    </citation>
    <scope>NUCLEOTIDE SEQUENCE [LARGE SCALE GENOMIC DNA]</scope>
    <source>
        <strain evidence="3">ATCC 52814</strain>
    </source>
</reference>
<feature type="compositionally biased region" description="Polar residues" evidence="2">
    <location>
        <begin position="725"/>
        <end position="734"/>
    </location>
</feature>
<gene>
    <name evidence="3" type="ORF">BCV72DRAFT_262972</name>
</gene>
<evidence type="ECO:0000256" key="1">
    <source>
        <dbReference type="SAM" id="Coils"/>
    </source>
</evidence>
<evidence type="ECO:0000256" key="2">
    <source>
        <dbReference type="SAM" id="MobiDB-lite"/>
    </source>
</evidence>
<dbReference type="OrthoDB" id="2282043at2759"/>
<dbReference type="Proteomes" id="UP000242414">
    <property type="component" value="Unassembled WGS sequence"/>
</dbReference>
<proteinExistence type="predicted"/>
<feature type="compositionally biased region" description="Pro residues" evidence="2">
    <location>
        <begin position="755"/>
        <end position="771"/>
    </location>
</feature>
<name>A0A1X0R1X1_RHIZD</name>
<evidence type="ECO:0000313" key="3">
    <source>
        <dbReference type="EMBL" id="ORE06043.1"/>
    </source>
</evidence>
<dbReference type="EMBL" id="KV921931">
    <property type="protein sequence ID" value="ORE06043.1"/>
    <property type="molecule type" value="Genomic_DNA"/>
</dbReference>
<accession>A0A1X0R1X1</accession>
<feature type="coiled-coil region" evidence="1">
    <location>
        <begin position="654"/>
        <end position="706"/>
    </location>
</feature>
<dbReference type="VEuPathDB" id="FungiDB:BCV72DRAFT_262972"/>
<feature type="region of interest" description="Disordered" evidence="2">
    <location>
        <begin position="707"/>
        <end position="780"/>
    </location>
</feature>
<feature type="coiled-coil region" evidence="1">
    <location>
        <begin position="280"/>
        <end position="314"/>
    </location>
</feature>
<organism evidence="3">
    <name type="scientific">Rhizopus microsporus var. microsporus</name>
    <dbReference type="NCBI Taxonomy" id="86635"/>
    <lineage>
        <taxon>Eukaryota</taxon>
        <taxon>Fungi</taxon>
        <taxon>Fungi incertae sedis</taxon>
        <taxon>Mucoromycota</taxon>
        <taxon>Mucoromycotina</taxon>
        <taxon>Mucoromycetes</taxon>
        <taxon>Mucorales</taxon>
        <taxon>Mucorineae</taxon>
        <taxon>Rhizopodaceae</taxon>
        <taxon>Rhizopus</taxon>
    </lineage>
</organism>
<feature type="coiled-coil region" evidence="1">
    <location>
        <begin position="417"/>
        <end position="549"/>
    </location>
</feature>
<sequence length="860" mass="99580">MNLDHLQIALCLFTNDNNQVLKISETQVILPSITNTPIYSYDHVLDFNQLSDYFDKIPHHLLKGKDANIVIFDPSLNRNSLLDTRLILSLAPIFSCTDNQIYIKFTESLRDDTPFNLLPHEKDTMQITSINDMLRYYKLGLSHHDPSTTSSFTIFIHQKTHSSQFTITDTSGQDPEHISSLLNINTNVTLLTSISQADDLDLVRRALDITSSFCQKRDGAPSSESEAYLRQTILKMSSELNSLRSYNRGSMQSVSSDQDHKARSTFSSISNFTHLTVPEADEDKVLLSDLNRQIEELQNQVTVTRDRNMHVEHELQHMISTRQQYVDLADHLLTIQAKQDQLIDFLETKLQETETLYENTYCANQRLEDGLKNIIRDLDHLSLDRHQLGQMFSVVENLIFKQDQDSARALEALGYFRSEFERQEKELSQKNSEIERLMYDKDDPLDQQRTTALENRIKELEEQVEHVRSQRDRFYSQLQEHLQESEKTHHTLALQTARSNSLEKRVAELQADLDSCRAMIKQHDASGLIHKLELELSALKHQKQIDEKDFEISYENALNESKSMKQVVDQQAKTIECLKTSIQSLHCQLNTNKGVPDRPLSEPVIIDRPIRVRRNSDSSSIISAYGHYNHFETQEECMRWIQENIDDADKEEVMKRLLLENSNLKSTLAGFESQMTSQRDDFTEQIRALENDIVKLTLVKKQLERDLHRVSQGSHGSMESRASHKMQSITSISSHKSRIRDSDTPKQLRQSNTVIPPPPSEPPSEPIPPLPQENDNDTPVKKQTFARDDSLHHLELKVHQQQQEIEALMEQQMCSKQKLKDTQQELEMEKKLKQKAERAHEILEKRMQDLMNKKNKFLCF</sequence>
<feature type="coiled-coil region" evidence="1">
    <location>
        <begin position="791"/>
        <end position="853"/>
    </location>
</feature>
<protein>
    <submittedName>
        <fullName evidence="3">Uncharacterized protein</fullName>
    </submittedName>
</protein>
<keyword evidence="1" id="KW-0175">Coiled coil</keyword>